<dbReference type="Gene3D" id="3.10.450.700">
    <property type="match status" value="1"/>
</dbReference>
<evidence type="ECO:0000256" key="2">
    <source>
        <dbReference type="ARBA" id="ARBA00023125"/>
    </source>
</evidence>
<dbReference type="AlphaFoldDB" id="A0ABD6EJC3"/>
<comment type="caution">
    <text evidence="4">The sequence shown here is derived from an EMBL/GenBank/DDBJ whole genome shotgun (WGS) entry which is preliminary data.</text>
</comment>
<keyword evidence="2" id="KW-0238">DNA-binding</keyword>
<evidence type="ECO:0000256" key="1">
    <source>
        <dbReference type="ARBA" id="ARBA00009251"/>
    </source>
</evidence>
<accession>A0ABD6EJC3</accession>
<evidence type="ECO:0000313" key="4">
    <source>
        <dbReference type="EMBL" id="MFH4979351.1"/>
    </source>
</evidence>
<evidence type="ECO:0000313" key="5">
    <source>
        <dbReference type="Proteomes" id="UP001608902"/>
    </source>
</evidence>
<name>A0ABD6EJC3_9BILA</name>
<evidence type="ECO:0008006" key="6">
    <source>
        <dbReference type="Google" id="ProtNLM"/>
    </source>
</evidence>
<dbReference type="PANTHER" id="PTHR12611">
    <property type="entry name" value="PUR-TRANSCRIPTIONAL ACTIVATOR"/>
    <property type="match status" value="1"/>
</dbReference>
<protein>
    <recommendedName>
        <fullName evidence="6">Pur-alpha</fullName>
    </recommendedName>
</protein>
<dbReference type="PANTHER" id="PTHR12611:SF0">
    <property type="entry name" value="PURINE-RICH BINDING PROTEIN-ALPHA, ISOFORM B"/>
    <property type="match status" value="1"/>
</dbReference>
<sequence length="260" mass="29265">MSDGSSGEEHRAPHGEQELASRMLFVQSKRFYVDVKENHRGRFIKLAEVPLGGRKSRLILSMSAAVAFRDHLDKFVKFFNGLASGEEQVANQNGQLKSEVIVHDTRRYFLDLKENHRGRYLRVTQTLTHRAPIFKSQVAMPAPGMVQLRDALTELIDKYAEGYLAESDQDDLPEPKQIRTENNKLFYFDVAHNDRGTFVRVSEVKSMTGHRSSITIPQSSWGAFRDVLGELIEKMASASSAKTDDSSENASEKEKTTSAA</sequence>
<dbReference type="SMART" id="SM00712">
    <property type="entry name" value="PUR"/>
    <property type="match status" value="3"/>
</dbReference>
<dbReference type="GO" id="GO:0003677">
    <property type="term" value="F:DNA binding"/>
    <property type="evidence" value="ECO:0007669"/>
    <property type="project" value="UniProtKB-KW"/>
</dbReference>
<keyword evidence="5" id="KW-1185">Reference proteome</keyword>
<feature type="compositionally biased region" description="Basic and acidic residues" evidence="3">
    <location>
        <begin position="242"/>
        <end position="260"/>
    </location>
</feature>
<dbReference type="Pfam" id="PF04845">
    <property type="entry name" value="PurA"/>
    <property type="match status" value="1"/>
</dbReference>
<evidence type="ECO:0000256" key="3">
    <source>
        <dbReference type="SAM" id="MobiDB-lite"/>
    </source>
</evidence>
<dbReference type="Gene3D" id="3.30.2450.30">
    <property type="match status" value="1"/>
</dbReference>
<dbReference type="Proteomes" id="UP001608902">
    <property type="component" value="Unassembled WGS sequence"/>
</dbReference>
<reference evidence="4 5" key="1">
    <citation type="submission" date="2024-08" db="EMBL/GenBank/DDBJ databases">
        <title>Gnathostoma spinigerum genome.</title>
        <authorList>
            <person name="Gonzalez-Bertolin B."/>
            <person name="Monzon S."/>
            <person name="Zaballos A."/>
            <person name="Jimenez P."/>
            <person name="Dekumyoy P."/>
            <person name="Varona S."/>
            <person name="Cuesta I."/>
            <person name="Sumanam S."/>
            <person name="Adisakwattana P."/>
            <person name="Gasser R.B."/>
            <person name="Hernandez-Gonzalez A."/>
            <person name="Young N.D."/>
            <person name="Perteguer M.J."/>
        </authorList>
    </citation>
    <scope>NUCLEOTIDE SEQUENCE [LARGE SCALE GENOMIC DNA]</scope>
    <source>
        <strain evidence="4">AL3</strain>
        <tissue evidence="4">Liver</tissue>
    </source>
</reference>
<organism evidence="4 5">
    <name type="scientific">Gnathostoma spinigerum</name>
    <dbReference type="NCBI Taxonomy" id="75299"/>
    <lineage>
        <taxon>Eukaryota</taxon>
        <taxon>Metazoa</taxon>
        <taxon>Ecdysozoa</taxon>
        <taxon>Nematoda</taxon>
        <taxon>Chromadorea</taxon>
        <taxon>Rhabditida</taxon>
        <taxon>Spirurina</taxon>
        <taxon>Gnathostomatomorpha</taxon>
        <taxon>Gnathostomatoidea</taxon>
        <taxon>Gnathostomatidae</taxon>
        <taxon>Gnathostoma</taxon>
    </lineage>
</organism>
<dbReference type="EMBL" id="JBGFUD010004093">
    <property type="protein sequence ID" value="MFH4979351.1"/>
    <property type="molecule type" value="Genomic_DNA"/>
</dbReference>
<dbReference type="FunFam" id="3.30.2450.30:FF:000003">
    <property type="entry name" value="Histone acetyltransferase"/>
    <property type="match status" value="1"/>
</dbReference>
<comment type="similarity">
    <text evidence="1">Belongs to the PUR DNA-binding protein family.</text>
</comment>
<gene>
    <name evidence="4" type="ORF">AB6A40_006060</name>
</gene>
<proteinExistence type="inferred from homology"/>
<dbReference type="InterPro" id="IPR006628">
    <property type="entry name" value="PUR-bd_fam"/>
</dbReference>
<feature type="region of interest" description="Disordered" evidence="3">
    <location>
        <begin position="236"/>
        <end position="260"/>
    </location>
</feature>